<dbReference type="GO" id="GO:0006260">
    <property type="term" value="P:DNA replication"/>
    <property type="evidence" value="ECO:0007669"/>
    <property type="project" value="InterPro"/>
</dbReference>
<dbReference type="NCBIfam" id="TIGR00621">
    <property type="entry name" value="ssb"/>
    <property type="match status" value="1"/>
</dbReference>
<dbReference type="SUPFAM" id="SSF50249">
    <property type="entry name" value="Nucleic acid-binding proteins"/>
    <property type="match status" value="1"/>
</dbReference>
<accession>A0A4Q7XZZ0</accession>
<dbReference type="OrthoDB" id="9809878at2"/>
<dbReference type="PIRSF" id="PIRSF002070">
    <property type="entry name" value="SSB"/>
    <property type="match status" value="1"/>
</dbReference>
<feature type="compositionally biased region" description="Acidic residues" evidence="4">
    <location>
        <begin position="139"/>
        <end position="148"/>
    </location>
</feature>
<evidence type="ECO:0000256" key="4">
    <source>
        <dbReference type="SAM" id="MobiDB-lite"/>
    </source>
</evidence>
<dbReference type="HAMAP" id="MF_00984">
    <property type="entry name" value="SSB"/>
    <property type="match status" value="1"/>
</dbReference>
<dbReference type="AlphaFoldDB" id="A0A4Q7XZZ0"/>
<evidence type="ECO:0000256" key="2">
    <source>
        <dbReference type="HAMAP-Rule" id="MF_00984"/>
    </source>
</evidence>
<keyword evidence="1 2" id="KW-0238">DNA-binding</keyword>
<dbReference type="EMBL" id="SHKW01000008">
    <property type="protein sequence ID" value="RZU29025.1"/>
    <property type="molecule type" value="Genomic_DNA"/>
</dbReference>
<dbReference type="InterPro" id="IPR000424">
    <property type="entry name" value="Primosome_PriB/ssb"/>
</dbReference>
<dbReference type="PANTHER" id="PTHR10302">
    <property type="entry name" value="SINGLE-STRANDED DNA-BINDING PROTEIN"/>
    <property type="match status" value="1"/>
</dbReference>
<dbReference type="Proteomes" id="UP000292958">
    <property type="component" value="Unassembled WGS sequence"/>
</dbReference>
<proteinExistence type="inferred from homology"/>
<feature type="compositionally biased region" description="Low complexity" evidence="4">
    <location>
        <begin position="116"/>
        <end position="125"/>
    </location>
</feature>
<dbReference type="Gene3D" id="2.40.50.140">
    <property type="entry name" value="Nucleic acid-binding proteins"/>
    <property type="match status" value="1"/>
</dbReference>
<dbReference type="Pfam" id="PF00436">
    <property type="entry name" value="SSB"/>
    <property type="match status" value="1"/>
</dbReference>
<feature type="region of interest" description="Disordered" evidence="4">
    <location>
        <begin position="108"/>
        <end position="148"/>
    </location>
</feature>
<name>A0A4Q7XZZ0_9BACT</name>
<evidence type="ECO:0000313" key="5">
    <source>
        <dbReference type="EMBL" id="RZU29025.1"/>
    </source>
</evidence>
<gene>
    <name evidence="5" type="ORF">BDD14_6617</name>
</gene>
<keyword evidence="6" id="KW-1185">Reference proteome</keyword>
<sequence length="148" mass="16572">MAQGVNKVILMGYVGKNREIRNTNSNTLAANFSLATSKRRKERDGKVTERTEWHNIVGFARVAELVRDYVKKGTLLYLEGELETRSWDDKQTGQKQYRTQIVVSRLNLLPSGNRNDSASSAPDSAVSHDDESSMPSYSDDSDADSIPF</sequence>
<dbReference type="CDD" id="cd04496">
    <property type="entry name" value="SSB_OBF"/>
    <property type="match status" value="1"/>
</dbReference>
<evidence type="ECO:0000256" key="3">
    <source>
        <dbReference type="PIRNR" id="PIRNR002070"/>
    </source>
</evidence>
<dbReference type="InterPro" id="IPR011344">
    <property type="entry name" value="ssDNA-bd"/>
</dbReference>
<dbReference type="GO" id="GO:0009295">
    <property type="term" value="C:nucleoid"/>
    <property type="evidence" value="ECO:0007669"/>
    <property type="project" value="TreeGrafter"/>
</dbReference>
<dbReference type="RefSeq" id="WP_130425466.1">
    <property type="nucleotide sequence ID" value="NZ_SHKW01000008.1"/>
</dbReference>
<dbReference type="InterPro" id="IPR012340">
    <property type="entry name" value="NA-bd_OB-fold"/>
</dbReference>
<dbReference type="GO" id="GO:0003697">
    <property type="term" value="F:single-stranded DNA binding"/>
    <property type="evidence" value="ECO:0007669"/>
    <property type="project" value="UniProtKB-UniRule"/>
</dbReference>
<organism evidence="5 6">
    <name type="scientific">Edaphobacter modestus</name>
    <dbReference type="NCBI Taxonomy" id="388466"/>
    <lineage>
        <taxon>Bacteria</taxon>
        <taxon>Pseudomonadati</taxon>
        <taxon>Acidobacteriota</taxon>
        <taxon>Terriglobia</taxon>
        <taxon>Terriglobales</taxon>
        <taxon>Acidobacteriaceae</taxon>
        <taxon>Edaphobacter</taxon>
    </lineage>
</organism>
<dbReference type="PANTHER" id="PTHR10302:SF0">
    <property type="entry name" value="SINGLE-STRANDED DNA-BINDING PROTEIN, MITOCHONDRIAL"/>
    <property type="match status" value="1"/>
</dbReference>
<comment type="subunit">
    <text evidence="2">Homotetramer.</text>
</comment>
<protein>
    <recommendedName>
        <fullName evidence="2 3">Single-stranded DNA-binding protein</fullName>
        <shortName evidence="2">SSB</shortName>
    </recommendedName>
</protein>
<reference evidence="5 6" key="1">
    <citation type="submission" date="2019-02" db="EMBL/GenBank/DDBJ databases">
        <title>Genomic Encyclopedia of Archaeal and Bacterial Type Strains, Phase II (KMG-II): from individual species to whole genera.</title>
        <authorList>
            <person name="Goeker M."/>
        </authorList>
    </citation>
    <scope>NUCLEOTIDE SEQUENCE [LARGE SCALE GENOMIC DNA]</scope>
    <source>
        <strain evidence="5 6">DSM 18101</strain>
    </source>
</reference>
<comment type="caution">
    <text evidence="5">The sequence shown here is derived from an EMBL/GenBank/DDBJ whole genome shotgun (WGS) entry which is preliminary data.</text>
</comment>
<evidence type="ECO:0000313" key="6">
    <source>
        <dbReference type="Proteomes" id="UP000292958"/>
    </source>
</evidence>
<comment type="caution">
    <text evidence="2">Lacks conserved residue(s) required for the propagation of feature annotation.</text>
</comment>
<dbReference type="PROSITE" id="PS50935">
    <property type="entry name" value="SSB"/>
    <property type="match status" value="1"/>
</dbReference>
<evidence type="ECO:0000256" key="1">
    <source>
        <dbReference type="ARBA" id="ARBA00023125"/>
    </source>
</evidence>